<keyword evidence="1" id="KW-0479">Metal-binding</keyword>
<dbReference type="OrthoDB" id="9808559at2"/>
<reference evidence="5 6" key="1">
    <citation type="submission" date="2019-03" db="EMBL/GenBank/DDBJ databases">
        <title>Genomic Encyclopedia of Type Strains, Phase IV (KMG-IV): sequencing the most valuable type-strain genomes for metagenomic binning, comparative biology and taxonomic classification.</title>
        <authorList>
            <person name="Goeker M."/>
        </authorList>
    </citation>
    <scope>NUCLEOTIDE SEQUENCE [LARGE SCALE GENOMIC DNA]</scope>
    <source>
        <strain evidence="5 6">DSM 13587</strain>
    </source>
</reference>
<keyword evidence="3" id="KW-0411">Iron-sulfur</keyword>
<evidence type="ECO:0000256" key="1">
    <source>
        <dbReference type="ARBA" id="ARBA00022723"/>
    </source>
</evidence>
<dbReference type="RefSeq" id="WP_132976559.1">
    <property type="nucleotide sequence ID" value="NZ_SMAO01000003.1"/>
</dbReference>
<evidence type="ECO:0000259" key="4">
    <source>
        <dbReference type="PROSITE" id="PS51379"/>
    </source>
</evidence>
<feature type="domain" description="4Fe-4S ferredoxin-type" evidence="4">
    <location>
        <begin position="67"/>
        <end position="96"/>
    </location>
</feature>
<dbReference type="Gene3D" id="3.30.70.3270">
    <property type="match status" value="1"/>
</dbReference>
<evidence type="ECO:0000313" key="5">
    <source>
        <dbReference type="EMBL" id="TCT22160.1"/>
    </source>
</evidence>
<evidence type="ECO:0000256" key="3">
    <source>
        <dbReference type="ARBA" id="ARBA00023014"/>
    </source>
</evidence>
<protein>
    <submittedName>
        <fullName evidence="5">4Fe-4S dicluster protein</fullName>
    </submittedName>
</protein>
<accession>A0A4R3MZK7</accession>
<dbReference type="Proteomes" id="UP000295717">
    <property type="component" value="Unassembled WGS sequence"/>
</dbReference>
<dbReference type="InterPro" id="IPR017900">
    <property type="entry name" value="4Fe4S_Fe_S_CS"/>
</dbReference>
<dbReference type="PROSITE" id="PS00198">
    <property type="entry name" value="4FE4S_FER_1"/>
    <property type="match status" value="1"/>
</dbReference>
<evidence type="ECO:0000256" key="2">
    <source>
        <dbReference type="ARBA" id="ARBA00023004"/>
    </source>
</evidence>
<dbReference type="EMBL" id="SMAO01000003">
    <property type="protein sequence ID" value="TCT22160.1"/>
    <property type="molecule type" value="Genomic_DNA"/>
</dbReference>
<sequence>MSWFPISTLVTRNAMQRPATRLYPFEQRTPYARTRGHVAFAIDNCDFCTVCAVKCPTRAIVASKKDRTWAIDHSLCILCENCIEGCREGCITLSDKPWPPMLAKDVLGFRQAFESPAV</sequence>
<dbReference type="AlphaFoldDB" id="A0A4R3MZK7"/>
<name>A0A4R3MZK7_9GAMM</name>
<proteinExistence type="predicted"/>
<organism evidence="5 6">
    <name type="scientific">Thiobaca trueperi</name>
    <dbReference type="NCBI Taxonomy" id="127458"/>
    <lineage>
        <taxon>Bacteria</taxon>
        <taxon>Pseudomonadati</taxon>
        <taxon>Pseudomonadota</taxon>
        <taxon>Gammaproteobacteria</taxon>
        <taxon>Chromatiales</taxon>
        <taxon>Chromatiaceae</taxon>
        <taxon>Thiobaca</taxon>
    </lineage>
</organism>
<dbReference type="GO" id="GO:0051536">
    <property type="term" value="F:iron-sulfur cluster binding"/>
    <property type="evidence" value="ECO:0007669"/>
    <property type="project" value="UniProtKB-KW"/>
</dbReference>
<feature type="domain" description="4Fe-4S ferredoxin-type" evidence="4">
    <location>
        <begin position="36"/>
        <end position="65"/>
    </location>
</feature>
<dbReference type="InterPro" id="IPR017896">
    <property type="entry name" value="4Fe4S_Fe-S-bd"/>
</dbReference>
<dbReference type="SUPFAM" id="SSF54862">
    <property type="entry name" value="4Fe-4S ferredoxins"/>
    <property type="match status" value="1"/>
</dbReference>
<comment type="caution">
    <text evidence="5">The sequence shown here is derived from an EMBL/GenBank/DDBJ whole genome shotgun (WGS) entry which is preliminary data.</text>
</comment>
<keyword evidence="6" id="KW-1185">Reference proteome</keyword>
<dbReference type="GO" id="GO:0046872">
    <property type="term" value="F:metal ion binding"/>
    <property type="evidence" value="ECO:0007669"/>
    <property type="project" value="UniProtKB-KW"/>
</dbReference>
<evidence type="ECO:0000313" key="6">
    <source>
        <dbReference type="Proteomes" id="UP000295717"/>
    </source>
</evidence>
<gene>
    <name evidence="5" type="ORF">EDC35_103259</name>
</gene>
<keyword evidence="2" id="KW-0408">Iron</keyword>
<dbReference type="Pfam" id="PF13187">
    <property type="entry name" value="Fer4_9"/>
    <property type="match status" value="1"/>
</dbReference>
<dbReference type="PROSITE" id="PS51379">
    <property type="entry name" value="4FE4S_FER_2"/>
    <property type="match status" value="2"/>
</dbReference>